<dbReference type="SUPFAM" id="SSF161098">
    <property type="entry name" value="MetI-like"/>
    <property type="match status" value="1"/>
</dbReference>
<evidence type="ECO:0000313" key="10">
    <source>
        <dbReference type="Proteomes" id="UP000309676"/>
    </source>
</evidence>
<dbReference type="CDD" id="cd06261">
    <property type="entry name" value="TM_PBP2"/>
    <property type="match status" value="1"/>
</dbReference>
<feature type="transmembrane region" description="Helical" evidence="7">
    <location>
        <begin position="175"/>
        <end position="199"/>
    </location>
</feature>
<evidence type="ECO:0000256" key="4">
    <source>
        <dbReference type="ARBA" id="ARBA00022692"/>
    </source>
</evidence>
<dbReference type="GO" id="GO:0055085">
    <property type="term" value="P:transmembrane transport"/>
    <property type="evidence" value="ECO:0007669"/>
    <property type="project" value="InterPro"/>
</dbReference>
<dbReference type="GO" id="GO:0005886">
    <property type="term" value="C:plasma membrane"/>
    <property type="evidence" value="ECO:0007669"/>
    <property type="project" value="UniProtKB-SubCell"/>
</dbReference>
<protein>
    <submittedName>
        <fullName evidence="9">Sugar ABC transporter permease</fullName>
    </submittedName>
</protein>
<accession>A0A5R9G9P1</accession>
<dbReference type="PANTHER" id="PTHR30193:SF37">
    <property type="entry name" value="INNER MEMBRANE ABC TRANSPORTER PERMEASE PROTEIN YCJO"/>
    <property type="match status" value="1"/>
</dbReference>
<name>A0A5R9G9P1_9BACL</name>
<reference evidence="9 10" key="1">
    <citation type="submission" date="2019-05" db="EMBL/GenBank/DDBJ databases">
        <authorList>
            <person name="Narsing Rao M.P."/>
            <person name="Li W.J."/>
        </authorList>
    </citation>
    <scope>NUCLEOTIDE SEQUENCE [LARGE SCALE GENOMIC DNA]</scope>
    <source>
        <strain evidence="9 10">SYSU_K30003</strain>
    </source>
</reference>
<sequence length="263" mass="29058">MAQSMYLSLHVTDPQGRIAQFVGLDNFASLFASPLFYSGLRVTGQFILYTVPTTILIGLMLAMLTHRALPGMRWFRFVFSLPVAISVGTAAVIWLLLFHPSVGMLNYFLGELGVAPIFWLSDPKWAMISVSILTVWMNLGFVYIVLLGGLNGIADDIFDSLSVDGAGPLRKYGQVVLPLLSPSLFFITIVSVIGSFQAFGQFHILTKGGPMNQTNVIVYQIYQDAFVNFRFGTGSAQALVLFAILLVLTIVQFVFVEKKVHYQ</sequence>
<evidence type="ECO:0000259" key="8">
    <source>
        <dbReference type="PROSITE" id="PS50928"/>
    </source>
</evidence>
<evidence type="ECO:0000256" key="6">
    <source>
        <dbReference type="ARBA" id="ARBA00023136"/>
    </source>
</evidence>
<comment type="subcellular location">
    <subcellularLocation>
        <location evidence="1 7">Cell membrane</location>
        <topology evidence="1 7">Multi-pass membrane protein</topology>
    </subcellularLocation>
</comment>
<evidence type="ECO:0000256" key="1">
    <source>
        <dbReference type="ARBA" id="ARBA00004651"/>
    </source>
</evidence>
<dbReference type="InterPro" id="IPR000515">
    <property type="entry name" value="MetI-like"/>
</dbReference>
<dbReference type="OrthoDB" id="9788108at2"/>
<feature type="domain" description="ABC transmembrane type-1" evidence="8">
    <location>
        <begin position="40"/>
        <end position="252"/>
    </location>
</feature>
<dbReference type="PROSITE" id="PS50928">
    <property type="entry name" value="ABC_TM1"/>
    <property type="match status" value="1"/>
</dbReference>
<evidence type="ECO:0000256" key="2">
    <source>
        <dbReference type="ARBA" id="ARBA00022448"/>
    </source>
</evidence>
<evidence type="ECO:0000313" key="9">
    <source>
        <dbReference type="EMBL" id="TLS49794.1"/>
    </source>
</evidence>
<gene>
    <name evidence="9" type="ORF">FE782_23810</name>
</gene>
<dbReference type="Gene3D" id="1.10.3720.10">
    <property type="entry name" value="MetI-like"/>
    <property type="match status" value="1"/>
</dbReference>
<dbReference type="AlphaFoldDB" id="A0A5R9G9P1"/>
<keyword evidence="6 7" id="KW-0472">Membrane</keyword>
<dbReference type="Proteomes" id="UP000309676">
    <property type="component" value="Unassembled WGS sequence"/>
</dbReference>
<feature type="transmembrane region" description="Helical" evidence="7">
    <location>
        <begin position="77"/>
        <end position="97"/>
    </location>
</feature>
<dbReference type="Pfam" id="PF00528">
    <property type="entry name" value="BPD_transp_1"/>
    <property type="match status" value="1"/>
</dbReference>
<dbReference type="PANTHER" id="PTHR30193">
    <property type="entry name" value="ABC TRANSPORTER PERMEASE PROTEIN"/>
    <property type="match status" value="1"/>
</dbReference>
<keyword evidence="10" id="KW-1185">Reference proteome</keyword>
<dbReference type="InterPro" id="IPR035906">
    <property type="entry name" value="MetI-like_sf"/>
</dbReference>
<evidence type="ECO:0000256" key="7">
    <source>
        <dbReference type="RuleBase" id="RU363032"/>
    </source>
</evidence>
<dbReference type="InterPro" id="IPR051393">
    <property type="entry name" value="ABC_transporter_permease"/>
</dbReference>
<keyword evidence="3" id="KW-1003">Cell membrane</keyword>
<feature type="transmembrane region" description="Helical" evidence="7">
    <location>
        <begin position="46"/>
        <end position="65"/>
    </location>
</feature>
<feature type="transmembrane region" description="Helical" evidence="7">
    <location>
        <begin position="125"/>
        <end position="154"/>
    </location>
</feature>
<comment type="similarity">
    <text evidence="7">Belongs to the binding-protein-dependent transport system permease family.</text>
</comment>
<organism evidence="9 10">
    <name type="scientific">Paenibacillus antri</name>
    <dbReference type="NCBI Taxonomy" id="2582848"/>
    <lineage>
        <taxon>Bacteria</taxon>
        <taxon>Bacillati</taxon>
        <taxon>Bacillota</taxon>
        <taxon>Bacilli</taxon>
        <taxon>Bacillales</taxon>
        <taxon>Paenibacillaceae</taxon>
        <taxon>Paenibacillus</taxon>
    </lineage>
</organism>
<evidence type="ECO:0000256" key="5">
    <source>
        <dbReference type="ARBA" id="ARBA00022989"/>
    </source>
</evidence>
<proteinExistence type="inferred from homology"/>
<keyword evidence="4 7" id="KW-0812">Transmembrane</keyword>
<feature type="transmembrane region" description="Helical" evidence="7">
    <location>
        <begin position="236"/>
        <end position="256"/>
    </location>
</feature>
<dbReference type="EMBL" id="VCIW01000019">
    <property type="protein sequence ID" value="TLS49794.1"/>
    <property type="molecule type" value="Genomic_DNA"/>
</dbReference>
<evidence type="ECO:0000256" key="3">
    <source>
        <dbReference type="ARBA" id="ARBA00022475"/>
    </source>
</evidence>
<keyword evidence="2 7" id="KW-0813">Transport</keyword>
<comment type="caution">
    <text evidence="9">The sequence shown here is derived from an EMBL/GenBank/DDBJ whole genome shotgun (WGS) entry which is preliminary data.</text>
</comment>
<keyword evidence="5 7" id="KW-1133">Transmembrane helix</keyword>